<dbReference type="Proteomes" id="UP000193922">
    <property type="component" value="Unassembled WGS sequence"/>
</dbReference>
<evidence type="ECO:0000256" key="1">
    <source>
        <dbReference type="SAM" id="MobiDB-lite"/>
    </source>
</evidence>
<feature type="compositionally biased region" description="Basic residues" evidence="1">
    <location>
        <begin position="430"/>
        <end position="454"/>
    </location>
</feature>
<proteinExistence type="predicted"/>
<dbReference type="InterPro" id="IPR007109">
    <property type="entry name" value="Brix"/>
</dbReference>
<reference evidence="3 4" key="1">
    <citation type="submission" date="2016-07" db="EMBL/GenBank/DDBJ databases">
        <title>Pervasive Adenine N6-methylation of Active Genes in Fungi.</title>
        <authorList>
            <consortium name="DOE Joint Genome Institute"/>
            <person name="Mondo S.J."/>
            <person name="Dannebaum R.O."/>
            <person name="Kuo R.C."/>
            <person name="Labutti K."/>
            <person name="Haridas S."/>
            <person name="Kuo A."/>
            <person name="Salamov A."/>
            <person name="Ahrendt S.R."/>
            <person name="Lipzen A."/>
            <person name="Sullivan W."/>
            <person name="Andreopoulos W.B."/>
            <person name="Clum A."/>
            <person name="Lindquist E."/>
            <person name="Daum C."/>
            <person name="Ramamoorthy G.K."/>
            <person name="Gryganskyi A."/>
            <person name="Culley D."/>
            <person name="Magnuson J.K."/>
            <person name="James T.Y."/>
            <person name="O'Malley M.A."/>
            <person name="Stajich J.E."/>
            <person name="Spatafora J.W."/>
            <person name="Visel A."/>
            <person name="Grigoriev I.V."/>
        </authorList>
    </citation>
    <scope>NUCLEOTIDE SEQUENCE [LARGE SCALE GENOMIC DNA]</scope>
    <source>
        <strain evidence="3 4">ATCC 12442</strain>
    </source>
</reference>
<dbReference type="EMBL" id="MCFD01000004">
    <property type="protein sequence ID" value="ORX71274.1"/>
    <property type="molecule type" value="Genomic_DNA"/>
</dbReference>
<accession>A0A1Y1WDN1</accession>
<feature type="domain" description="Brix" evidence="2">
    <location>
        <begin position="23"/>
        <end position="288"/>
    </location>
</feature>
<dbReference type="InterPro" id="IPR045112">
    <property type="entry name" value="PPAN-like"/>
</dbReference>
<feature type="compositionally biased region" description="Acidic residues" evidence="1">
    <location>
        <begin position="393"/>
        <end position="405"/>
    </location>
</feature>
<dbReference type="GO" id="GO:0030687">
    <property type="term" value="C:preribosome, large subunit precursor"/>
    <property type="evidence" value="ECO:0007669"/>
    <property type="project" value="TreeGrafter"/>
</dbReference>
<dbReference type="STRING" id="61395.A0A1Y1WDN1"/>
<dbReference type="RefSeq" id="XP_040744789.1">
    <property type="nucleotide sequence ID" value="XM_040891294.1"/>
</dbReference>
<gene>
    <name evidence="3" type="ORF">DL89DRAFT_321646</name>
</gene>
<evidence type="ECO:0000259" key="2">
    <source>
        <dbReference type="PROSITE" id="PS50833"/>
    </source>
</evidence>
<comment type="caution">
    <text evidence="3">The sequence shown here is derived from an EMBL/GenBank/DDBJ whole genome shotgun (WGS) entry which is preliminary data.</text>
</comment>
<sequence>MGHGRKKKRTHVAPTEEELDKIPRSLVVKSGSVGRTVSALVADVRQVMEPNTATRLKERKTNKIKDYIAVASQLGLTHLMMFSQTEVGTNLRIGRIPRGPTLSFRINKYSLAKDCLRLQKLPRTSGTEYKTSPLVILNNFAGEAKGKEFKLMTAMLQNLFPAINPSAMTLAEARRVVLFNYNEATGMVDFRHYAIVVKPVGVTKGVKRVIMAKNMPSLANFDDISEYVLREAFASESDVEDGPENSVTLAQDYVGRGNKKNEQRAIRLMELGPRMELKLLKVQAGLCEGDILFHGYIHKTKEEIEKAERLRQIKLTQQARRRQQQEANVERKAKDKKKKKSSKFDMAKNEPTADDSEPEEGMSELDSASDSDASMDSDDDAGVPAGSAAADDFGADEFNGDELFDEGSSGDNDSFDEEEDNDSDEEDRKPAKRAKKDTKPAKGKFKGKGGSKRR</sequence>
<dbReference type="GO" id="GO:0000027">
    <property type="term" value="P:ribosomal large subunit assembly"/>
    <property type="evidence" value="ECO:0007669"/>
    <property type="project" value="TreeGrafter"/>
</dbReference>
<dbReference type="OrthoDB" id="10261452at2759"/>
<feature type="region of interest" description="Disordered" evidence="1">
    <location>
        <begin position="316"/>
        <end position="454"/>
    </location>
</feature>
<dbReference type="SMART" id="SM00879">
    <property type="entry name" value="Brix"/>
    <property type="match status" value="1"/>
</dbReference>
<protein>
    <submittedName>
        <fullName evidence="3">Brix-domain-containing protein</fullName>
    </submittedName>
</protein>
<dbReference type="GO" id="GO:0019843">
    <property type="term" value="F:rRNA binding"/>
    <property type="evidence" value="ECO:0007669"/>
    <property type="project" value="InterPro"/>
</dbReference>
<dbReference type="GO" id="GO:0006364">
    <property type="term" value="P:rRNA processing"/>
    <property type="evidence" value="ECO:0007669"/>
    <property type="project" value="InterPro"/>
</dbReference>
<keyword evidence="4" id="KW-1185">Reference proteome</keyword>
<dbReference type="PANTHER" id="PTHR12661:SF5">
    <property type="entry name" value="SUPPRESSOR OF SWI4 1 HOMOLOG"/>
    <property type="match status" value="1"/>
</dbReference>
<dbReference type="Pfam" id="PF04427">
    <property type="entry name" value="Brix"/>
    <property type="match status" value="1"/>
</dbReference>
<organism evidence="3 4">
    <name type="scientific">Linderina pennispora</name>
    <dbReference type="NCBI Taxonomy" id="61395"/>
    <lineage>
        <taxon>Eukaryota</taxon>
        <taxon>Fungi</taxon>
        <taxon>Fungi incertae sedis</taxon>
        <taxon>Zoopagomycota</taxon>
        <taxon>Kickxellomycotina</taxon>
        <taxon>Kickxellomycetes</taxon>
        <taxon>Kickxellales</taxon>
        <taxon>Kickxellaceae</taxon>
        <taxon>Linderina</taxon>
    </lineage>
</organism>
<dbReference type="GeneID" id="63807942"/>
<dbReference type="PANTHER" id="PTHR12661">
    <property type="entry name" value="PETER PAN-RELATED"/>
    <property type="match status" value="1"/>
</dbReference>
<feature type="compositionally biased region" description="Acidic residues" evidence="1">
    <location>
        <begin position="352"/>
        <end position="381"/>
    </location>
</feature>
<evidence type="ECO:0000313" key="4">
    <source>
        <dbReference type="Proteomes" id="UP000193922"/>
    </source>
</evidence>
<dbReference type="PROSITE" id="PS50833">
    <property type="entry name" value="BRIX"/>
    <property type="match status" value="1"/>
</dbReference>
<feature type="compositionally biased region" description="Acidic residues" evidence="1">
    <location>
        <begin position="413"/>
        <end position="425"/>
    </location>
</feature>
<name>A0A1Y1WDN1_9FUNG</name>
<evidence type="ECO:0000313" key="3">
    <source>
        <dbReference type="EMBL" id="ORX71274.1"/>
    </source>
</evidence>
<dbReference type="AlphaFoldDB" id="A0A1Y1WDN1"/>